<accession>A0A0N4ZW75</accession>
<sequence length="132" mass="15071">MAEIEEFAMTNAMDMIEDDQLMMGLSAYTKINKAIGSDKTMSILTTLLNVVSNNLMPFANQVMAKMEIMKAAGKGINAINNNAFMMVNQFMTKKRCRTIFTRIVKKIDKDDFDKAYPYIKSFLKFDLIEDLL</sequence>
<proteinExistence type="predicted"/>
<protein>
    <submittedName>
        <fullName evidence="2">DUF1641 domain-containing protein</fullName>
    </submittedName>
</protein>
<keyword evidence="1" id="KW-1185">Reference proteome</keyword>
<organism evidence="1 2">
    <name type="scientific">Parastrongyloides trichosuri</name>
    <name type="common">Possum-specific nematode worm</name>
    <dbReference type="NCBI Taxonomy" id="131310"/>
    <lineage>
        <taxon>Eukaryota</taxon>
        <taxon>Metazoa</taxon>
        <taxon>Ecdysozoa</taxon>
        <taxon>Nematoda</taxon>
        <taxon>Chromadorea</taxon>
        <taxon>Rhabditida</taxon>
        <taxon>Tylenchina</taxon>
        <taxon>Panagrolaimomorpha</taxon>
        <taxon>Strongyloidoidea</taxon>
        <taxon>Strongyloididae</taxon>
        <taxon>Parastrongyloides</taxon>
    </lineage>
</organism>
<dbReference type="WBParaSite" id="PTRK_0001291100.1">
    <property type="protein sequence ID" value="PTRK_0001291100.1"/>
    <property type="gene ID" value="PTRK_0001291100"/>
</dbReference>
<dbReference type="Proteomes" id="UP000038045">
    <property type="component" value="Unplaced"/>
</dbReference>
<name>A0A0N4ZW75_PARTI</name>
<evidence type="ECO:0000313" key="1">
    <source>
        <dbReference type="Proteomes" id="UP000038045"/>
    </source>
</evidence>
<dbReference type="AlphaFoldDB" id="A0A0N4ZW75"/>
<reference evidence="2" key="1">
    <citation type="submission" date="2017-02" db="UniProtKB">
        <authorList>
            <consortium name="WormBaseParasite"/>
        </authorList>
    </citation>
    <scope>IDENTIFICATION</scope>
</reference>
<evidence type="ECO:0000313" key="2">
    <source>
        <dbReference type="WBParaSite" id="PTRK_0001291100.1"/>
    </source>
</evidence>